<protein>
    <submittedName>
        <fullName evidence="11">ABC transporter ATP-binding protein/permease</fullName>
    </submittedName>
</protein>
<evidence type="ECO:0000259" key="10">
    <source>
        <dbReference type="PROSITE" id="PS50929"/>
    </source>
</evidence>
<dbReference type="Pfam" id="PF00664">
    <property type="entry name" value="ABC_membrane"/>
    <property type="match status" value="1"/>
</dbReference>
<dbReference type="AlphaFoldDB" id="A0A317T6F3"/>
<evidence type="ECO:0000313" key="12">
    <source>
        <dbReference type="Proteomes" id="UP000246278"/>
    </source>
</evidence>
<dbReference type="Gene3D" id="1.20.1560.10">
    <property type="entry name" value="ABC transporter type 1, transmembrane domain"/>
    <property type="match status" value="1"/>
</dbReference>
<feature type="domain" description="ABC transporter" evidence="9">
    <location>
        <begin position="344"/>
        <end position="579"/>
    </location>
</feature>
<evidence type="ECO:0000256" key="3">
    <source>
        <dbReference type="ARBA" id="ARBA00022692"/>
    </source>
</evidence>
<dbReference type="PROSITE" id="PS50893">
    <property type="entry name" value="ABC_TRANSPORTER_2"/>
    <property type="match status" value="1"/>
</dbReference>
<evidence type="ECO:0000256" key="4">
    <source>
        <dbReference type="ARBA" id="ARBA00022741"/>
    </source>
</evidence>
<keyword evidence="7 8" id="KW-0472">Membrane</keyword>
<feature type="transmembrane region" description="Helical" evidence="8">
    <location>
        <begin position="253"/>
        <end position="277"/>
    </location>
</feature>
<dbReference type="RefSeq" id="WP_110024314.1">
    <property type="nucleotide sequence ID" value="NZ_PDNZ01000011.1"/>
</dbReference>
<feature type="domain" description="ABC transmembrane type-1" evidence="10">
    <location>
        <begin position="53"/>
        <end position="304"/>
    </location>
</feature>
<dbReference type="EMBL" id="PDNZ01000011">
    <property type="protein sequence ID" value="PWW81056.1"/>
    <property type="molecule type" value="Genomic_DNA"/>
</dbReference>
<organism evidence="11 12">
    <name type="scientific">Prosthecochloris marina</name>
    <dbReference type="NCBI Taxonomy" id="2017681"/>
    <lineage>
        <taxon>Bacteria</taxon>
        <taxon>Pseudomonadati</taxon>
        <taxon>Chlorobiota</taxon>
        <taxon>Chlorobiia</taxon>
        <taxon>Chlorobiales</taxon>
        <taxon>Chlorobiaceae</taxon>
        <taxon>Prosthecochloris</taxon>
    </lineage>
</organism>
<keyword evidence="5 11" id="KW-0067">ATP-binding</keyword>
<dbReference type="Gene3D" id="3.40.50.300">
    <property type="entry name" value="P-loop containing nucleotide triphosphate hydrolases"/>
    <property type="match status" value="1"/>
</dbReference>
<keyword evidence="4" id="KW-0547">Nucleotide-binding</keyword>
<reference evidence="12" key="1">
    <citation type="submission" date="2017-10" db="EMBL/GenBank/DDBJ databases">
        <authorList>
            <person name="Gaisin V.A."/>
            <person name="Rysina M.S."/>
            <person name="Grouzdev D.S."/>
        </authorList>
    </citation>
    <scope>NUCLEOTIDE SEQUENCE [LARGE SCALE GENOMIC DNA]</scope>
    <source>
        <strain evidence="12">V1</strain>
    </source>
</reference>
<dbReference type="Proteomes" id="UP000246278">
    <property type="component" value="Unassembled WGS sequence"/>
</dbReference>
<dbReference type="InterPro" id="IPR017871">
    <property type="entry name" value="ABC_transporter-like_CS"/>
</dbReference>
<dbReference type="PROSITE" id="PS00211">
    <property type="entry name" value="ABC_TRANSPORTER_1"/>
    <property type="match status" value="1"/>
</dbReference>
<dbReference type="GO" id="GO:0005886">
    <property type="term" value="C:plasma membrane"/>
    <property type="evidence" value="ECO:0007669"/>
    <property type="project" value="UniProtKB-SubCell"/>
</dbReference>
<gene>
    <name evidence="11" type="ORF">CR164_12390</name>
</gene>
<evidence type="ECO:0000256" key="6">
    <source>
        <dbReference type="ARBA" id="ARBA00022989"/>
    </source>
</evidence>
<evidence type="ECO:0000256" key="5">
    <source>
        <dbReference type="ARBA" id="ARBA00022840"/>
    </source>
</evidence>
<keyword evidence="2" id="KW-0813">Transport</keyword>
<feature type="transmembrane region" description="Helical" evidence="8">
    <location>
        <begin position="66"/>
        <end position="87"/>
    </location>
</feature>
<feature type="transmembrane region" description="Helical" evidence="8">
    <location>
        <begin position="32"/>
        <end position="54"/>
    </location>
</feature>
<dbReference type="GO" id="GO:0005524">
    <property type="term" value="F:ATP binding"/>
    <property type="evidence" value="ECO:0007669"/>
    <property type="project" value="UniProtKB-KW"/>
</dbReference>
<evidence type="ECO:0000256" key="1">
    <source>
        <dbReference type="ARBA" id="ARBA00004651"/>
    </source>
</evidence>
<comment type="caution">
    <text evidence="11">The sequence shown here is derived from an EMBL/GenBank/DDBJ whole genome shotgun (WGS) entry which is preliminary data.</text>
</comment>
<keyword evidence="6 8" id="KW-1133">Transmembrane helix</keyword>
<dbReference type="PANTHER" id="PTHR24221">
    <property type="entry name" value="ATP-BINDING CASSETTE SUB-FAMILY B"/>
    <property type="match status" value="1"/>
</dbReference>
<dbReference type="InterPro" id="IPR039421">
    <property type="entry name" value="Type_1_exporter"/>
</dbReference>
<evidence type="ECO:0000256" key="8">
    <source>
        <dbReference type="SAM" id="Phobius"/>
    </source>
</evidence>
<feature type="transmembrane region" description="Helical" evidence="8">
    <location>
        <begin position="139"/>
        <end position="162"/>
    </location>
</feature>
<dbReference type="SMART" id="SM00382">
    <property type="entry name" value="AAA"/>
    <property type="match status" value="1"/>
</dbReference>
<dbReference type="SUPFAM" id="SSF90123">
    <property type="entry name" value="ABC transporter transmembrane region"/>
    <property type="match status" value="1"/>
</dbReference>
<dbReference type="InterPro" id="IPR027417">
    <property type="entry name" value="P-loop_NTPase"/>
</dbReference>
<accession>A0A317T6F3</accession>
<dbReference type="Pfam" id="PF00005">
    <property type="entry name" value="ABC_tran"/>
    <property type="match status" value="1"/>
</dbReference>
<keyword evidence="3 8" id="KW-0812">Transmembrane</keyword>
<dbReference type="InterPro" id="IPR036640">
    <property type="entry name" value="ABC1_TM_sf"/>
</dbReference>
<dbReference type="InterPro" id="IPR003439">
    <property type="entry name" value="ABC_transporter-like_ATP-bd"/>
</dbReference>
<comment type="subcellular location">
    <subcellularLocation>
        <location evidence="1">Cell membrane</location>
        <topology evidence="1">Multi-pass membrane protein</topology>
    </subcellularLocation>
</comment>
<dbReference type="GO" id="GO:0140359">
    <property type="term" value="F:ABC-type transporter activity"/>
    <property type="evidence" value="ECO:0007669"/>
    <property type="project" value="InterPro"/>
</dbReference>
<feature type="transmembrane region" description="Helical" evidence="8">
    <location>
        <begin position="283"/>
        <end position="310"/>
    </location>
</feature>
<dbReference type="SUPFAM" id="SSF52540">
    <property type="entry name" value="P-loop containing nucleoside triphosphate hydrolases"/>
    <property type="match status" value="1"/>
</dbReference>
<dbReference type="InterPro" id="IPR003593">
    <property type="entry name" value="AAA+_ATPase"/>
</dbReference>
<evidence type="ECO:0000256" key="2">
    <source>
        <dbReference type="ARBA" id="ARBA00022448"/>
    </source>
</evidence>
<dbReference type="PANTHER" id="PTHR24221:SF397">
    <property type="entry name" value="ABC TRANSPORTER, ATP-BINDING TRANSMEMBRANE PROTEIN"/>
    <property type="match status" value="1"/>
</dbReference>
<keyword evidence="12" id="KW-1185">Reference proteome</keyword>
<dbReference type="FunFam" id="3.40.50.300:FF:000287">
    <property type="entry name" value="Multidrug ABC transporter ATP-binding protein"/>
    <property type="match status" value="1"/>
</dbReference>
<sequence length="590" mass="65352">MSNVSAYTTFKQTYETGKEIAGKYQHLYTRSLLFYIFSFINQGLAYLSIYPIFVALFSTPVETRTALMWLLLFVVFTGLSGISRWFAHDFDYTGTLPRVMHDLRIKLGEKLRTMPLERLGRYKTGELNSSLSSNVDESVTMLGMISGMFLDVVITPLVVVMGLFFIDWRMAVIVMVMMPLAMPLYKRKRQSGMAEKTDMGRANAALESNIIEYIQGLAVLRATNQTGTNAKRLYEGIIHVRDLQKSKVFKTNILMLMLDALILVTLIVIGFLGSLWVGNATMSVAAVAAVLVMVSRLMEPLSIFLAITAVMDIMSASFKRVKEVLAVAPLDVDELQVGISSYDVEFKSVDFRYHGQEEEALKGVSVLIPGQSMTAFVGPSGSGKTTMTKLMMRYADPQKGAIEIGGADIRQMSQEYLLSMFAVVFQDVYLFDESIIENIRMAKPGASDEEVKDAARAAHCHEFIERLPDGYDTGVGDIGGSLSGGERQRISIARAILKDAPIVILDEPTAALDTESEVAVQNAIDKLVKDKTVIVIAHRLSTISGADNILVIDNGEIVESGKHDELIAGRGKYFDMWSAQQRVKEWHISA</sequence>
<dbReference type="OrthoDB" id="593815at2"/>
<dbReference type="GO" id="GO:0034040">
    <property type="term" value="F:ATPase-coupled lipid transmembrane transporter activity"/>
    <property type="evidence" value="ECO:0007669"/>
    <property type="project" value="TreeGrafter"/>
</dbReference>
<evidence type="ECO:0000313" key="11">
    <source>
        <dbReference type="EMBL" id="PWW81056.1"/>
    </source>
</evidence>
<name>A0A317T6F3_9CHLB</name>
<proteinExistence type="predicted"/>
<dbReference type="GO" id="GO:0016887">
    <property type="term" value="F:ATP hydrolysis activity"/>
    <property type="evidence" value="ECO:0007669"/>
    <property type="project" value="InterPro"/>
</dbReference>
<evidence type="ECO:0000256" key="7">
    <source>
        <dbReference type="ARBA" id="ARBA00023136"/>
    </source>
</evidence>
<dbReference type="PROSITE" id="PS50929">
    <property type="entry name" value="ABC_TM1F"/>
    <property type="match status" value="1"/>
</dbReference>
<dbReference type="InterPro" id="IPR011527">
    <property type="entry name" value="ABC1_TM_dom"/>
</dbReference>
<evidence type="ECO:0000259" key="9">
    <source>
        <dbReference type="PROSITE" id="PS50893"/>
    </source>
</evidence>